<gene>
    <name evidence="1" type="ORF">PRZ01_13260</name>
</gene>
<evidence type="ECO:0000313" key="1">
    <source>
        <dbReference type="EMBL" id="MDC8786162.1"/>
    </source>
</evidence>
<dbReference type="PANTHER" id="PTHR43861">
    <property type="entry name" value="TRANS-ACONITATE 2-METHYLTRANSFERASE-RELATED"/>
    <property type="match status" value="1"/>
</dbReference>
<name>A0ABT5KTI7_9BURK</name>
<reference evidence="1 2" key="1">
    <citation type="submission" date="2022-10" db="EMBL/GenBank/DDBJ databases">
        <title>paucibacter sp. hw8 Genome sequencing.</title>
        <authorList>
            <person name="Park S."/>
        </authorList>
    </citation>
    <scope>NUCLEOTIDE SEQUENCE [LARGE SCALE GENOMIC DNA]</scope>
    <source>
        <strain evidence="2">hw8</strain>
    </source>
</reference>
<dbReference type="InterPro" id="IPR029063">
    <property type="entry name" value="SAM-dependent_MTases_sf"/>
</dbReference>
<keyword evidence="2" id="KW-1185">Reference proteome</keyword>
<sequence length="213" mass="24993">MDKRKYYSSARPEVFALFPTLVDRHLDVGCAAGRFGESLLREGLAKEVWGVEPTLGPCTEASQRLSKVIHGYFDENTPLPDEYFDSITFNDSLEHMPDEITALKVAWKKLKPNGNLIVSLPNIRYIENIKELLIEKDWRYVDAGVLDRTHLRFFTKLSMQRTIIQCGFKIERIEGINSHWWSGWKIYLLRFLFQQHIEDMRWKQFVVVAKKIQ</sequence>
<keyword evidence="1" id="KW-0489">Methyltransferase</keyword>
<dbReference type="Proteomes" id="UP001219862">
    <property type="component" value="Unassembled WGS sequence"/>
</dbReference>
<comment type="caution">
    <text evidence="1">The sequence shown here is derived from an EMBL/GenBank/DDBJ whole genome shotgun (WGS) entry which is preliminary data.</text>
</comment>
<dbReference type="EMBL" id="JAQQXS010000011">
    <property type="protein sequence ID" value="MDC8786162.1"/>
    <property type="molecule type" value="Genomic_DNA"/>
</dbReference>
<dbReference type="CDD" id="cd02440">
    <property type="entry name" value="AdoMet_MTases"/>
    <property type="match status" value="1"/>
</dbReference>
<keyword evidence="1" id="KW-0808">Transferase</keyword>
<dbReference type="GO" id="GO:0008168">
    <property type="term" value="F:methyltransferase activity"/>
    <property type="evidence" value="ECO:0007669"/>
    <property type="project" value="UniProtKB-KW"/>
</dbReference>
<dbReference type="Pfam" id="PF13489">
    <property type="entry name" value="Methyltransf_23"/>
    <property type="match status" value="1"/>
</dbReference>
<protein>
    <submittedName>
        <fullName evidence="1">Class I SAM-dependent methyltransferase</fullName>
    </submittedName>
</protein>
<evidence type="ECO:0000313" key="2">
    <source>
        <dbReference type="Proteomes" id="UP001219862"/>
    </source>
</evidence>
<dbReference type="Gene3D" id="3.40.50.150">
    <property type="entry name" value="Vaccinia Virus protein VP39"/>
    <property type="match status" value="1"/>
</dbReference>
<organism evidence="1 2">
    <name type="scientific">Roseateles koreensis</name>
    <dbReference type="NCBI Taxonomy" id="2987526"/>
    <lineage>
        <taxon>Bacteria</taxon>
        <taxon>Pseudomonadati</taxon>
        <taxon>Pseudomonadota</taxon>
        <taxon>Betaproteobacteria</taxon>
        <taxon>Burkholderiales</taxon>
        <taxon>Sphaerotilaceae</taxon>
        <taxon>Roseateles</taxon>
    </lineage>
</organism>
<dbReference type="RefSeq" id="WP_273597277.1">
    <property type="nucleotide sequence ID" value="NZ_JAQQXS010000011.1"/>
</dbReference>
<dbReference type="SUPFAM" id="SSF53335">
    <property type="entry name" value="S-adenosyl-L-methionine-dependent methyltransferases"/>
    <property type="match status" value="1"/>
</dbReference>
<accession>A0ABT5KTI7</accession>
<proteinExistence type="predicted"/>
<dbReference type="GO" id="GO:0032259">
    <property type="term" value="P:methylation"/>
    <property type="evidence" value="ECO:0007669"/>
    <property type="project" value="UniProtKB-KW"/>
</dbReference>